<dbReference type="InterPro" id="IPR050695">
    <property type="entry name" value="N-acetylmuramoyl_amidase_3"/>
</dbReference>
<dbReference type="SUPFAM" id="SSF53187">
    <property type="entry name" value="Zn-dependent exopeptidases"/>
    <property type="match status" value="1"/>
</dbReference>
<dbReference type="PANTHER" id="PTHR30404">
    <property type="entry name" value="N-ACETYLMURAMOYL-L-ALANINE AMIDASE"/>
    <property type="match status" value="1"/>
</dbReference>
<keyword evidence="1" id="KW-0378">Hydrolase</keyword>
<dbReference type="GO" id="GO:0008745">
    <property type="term" value="F:N-acetylmuramoyl-L-alanine amidase activity"/>
    <property type="evidence" value="ECO:0007669"/>
    <property type="project" value="InterPro"/>
</dbReference>
<feature type="domain" description="MurNAc-LAA" evidence="2">
    <location>
        <begin position="63"/>
        <end position="175"/>
    </location>
</feature>
<evidence type="ECO:0000256" key="1">
    <source>
        <dbReference type="ARBA" id="ARBA00022801"/>
    </source>
</evidence>
<organism evidence="3 4">
    <name type="scientific">Clostridium perfringens</name>
    <dbReference type="NCBI Taxonomy" id="1502"/>
    <lineage>
        <taxon>Bacteria</taxon>
        <taxon>Bacillati</taxon>
        <taxon>Bacillota</taxon>
        <taxon>Clostridia</taxon>
        <taxon>Eubacteriales</taxon>
        <taxon>Clostridiaceae</taxon>
        <taxon>Clostridium</taxon>
    </lineage>
</organism>
<evidence type="ECO:0000313" key="3">
    <source>
        <dbReference type="EMBL" id="HAT4309032.1"/>
    </source>
</evidence>
<dbReference type="AlphaFoldDB" id="A0A8H9UY13"/>
<comment type="caution">
    <text evidence="3">The sequence shown here is derived from an EMBL/GenBank/DDBJ whole genome shotgun (WGS) entry which is preliminary data.</text>
</comment>
<name>A0A8H9UY13_CLOPF</name>
<sequence length="348" mass="38914">MAKISERGGHNFQATGAVGLINETIEDRKVLAAAYKYTKAAGHDVLDVTPGNCDVNTDLILGVNKAERFGAELFLSFHFDKCYDEYNGALGVACWICAEGGKAEEYARSIVNTISVGTGLKNRGVKVNPRLYELRKTSMPAVIVEVCFCEATEDVRIYKEKGPDLIGKLIAEGVCKVAGGQVPGTVIENVDYEIKEPKPVPTYDRSKFKTNARALVALDPRDTASEIYEDLGEIYENERFYVLPEVCDKGNYLPVLYWKDGANRASNKVWVKSKQSYMMIDTYHRVVNVVTELDARYEPSPNSSRMGYVTNGERLYVHRTEGNYALCTYFAGDGYKTAWFTAKYLERI</sequence>
<dbReference type="PANTHER" id="PTHR30404:SF0">
    <property type="entry name" value="N-ACETYLMURAMOYL-L-ALANINE AMIDASE AMIC"/>
    <property type="match status" value="1"/>
</dbReference>
<dbReference type="SMART" id="SM00646">
    <property type="entry name" value="Ami_3"/>
    <property type="match status" value="1"/>
</dbReference>
<dbReference type="Proteomes" id="UP000859547">
    <property type="component" value="Unassembled WGS sequence"/>
</dbReference>
<reference evidence="3" key="1">
    <citation type="journal article" date="2018" name="Genome Biol.">
        <title>SKESA: strategic k-mer extension for scrupulous assemblies.</title>
        <authorList>
            <person name="Souvorov A."/>
            <person name="Agarwala R."/>
            <person name="Lipman D.J."/>
        </authorList>
    </citation>
    <scope>NUCLEOTIDE SEQUENCE</scope>
    <source>
        <strain evidence="3">C8</strain>
    </source>
</reference>
<accession>A0A8H9UY13</accession>
<dbReference type="Gene3D" id="3.40.630.40">
    <property type="entry name" value="Zn-dependent exopeptidases"/>
    <property type="match status" value="1"/>
</dbReference>
<dbReference type="InterPro" id="IPR002508">
    <property type="entry name" value="MurNAc-LAA_cat"/>
</dbReference>
<gene>
    <name evidence="3" type="ORF">I9080_002876</name>
</gene>
<protein>
    <submittedName>
        <fullName evidence="3">N-acetylmuramoyl-L-alanine amidase</fullName>
    </submittedName>
</protein>
<proteinExistence type="predicted"/>
<reference evidence="3" key="2">
    <citation type="submission" date="2020-07" db="EMBL/GenBank/DDBJ databases">
        <authorList>
            <consortium name="NCBI Pathogen Detection Project"/>
        </authorList>
    </citation>
    <scope>NUCLEOTIDE SEQUENCE</scope>
    <source>
        <strain evidence="3">C8</strain>
    </source>
</reference>
<dbReference type="Pfam" id="PF01520">
    <property type="entry name" value="Amidase_3"/>
    <property type="match status" value="1"/>
</dbReference>
<evidence type="ECO:0000259" key="2">
    <source>
        <dbReference type="SMART" id="SM00646"/>
    </source>
</evidence>
<dbReference type="GO" id="GO:0030288">
    <property type="term" value="C:outer membrane-bounded periplasmic space"/>
    <property type="evidence" value="ECO:0007669"/>
    <property type="project" value="TreeGrafter"/>
</dbReference>
<dbReference type="CDD" id="cd02696">
    <property type="entry name" value="MurNAc-LAA"/>
    <property type="match status" value="1"/>
</dbReference>
<dbReference type="EMBL" id="DACTCB010000022">
    <property type="protein sequence ID" value="HAT4309032.1"/>
    <property type="molecule type" value="Genomic_DNA"/>
</dbReference>
<evidence type="ECO:0000313" key="4">
    <source>
        <dbReference type="Proteomes" id="UP000859547"/>
    </source>
</evidence>
<dbReference type="GO" id="GO:0009253">
    <property type="term" value="P:peptidoglycan catabolic process"/>
    <property type="evidence" value="ECO:0007669"/>
    <property type="project" value="InterPro"/>
</dbReference>